<sequence length="369" mass="40534">MKRLAGFSTLALIITGTSGCGWLWGDDGYFRDRGGDYLEASQTPAMQVPDGVQVRGLDPLLPIPRRVADLSVEPGSSEVPRPQRLPFAAESGDFSLQSSEDARWLVAIRTPAQVWTSVRQYLTDNGFAIADERPQTGELVTDWQSGARLDQALARNLGLPADKEIRVRLRVEPGVQRSTSEIFLVSVQRPAGSGTDVPWPETSSDKEVDRVLLDELHASLSRTAQEGDSVSLLAERDFDAPSRVALETDGSGSPLLRLDSSFDRAWSRIGRALEASDIRVDDLDRTLGLYYINLAESADKEADKPGFFARLFGFGDSKREIEARAERYQVRLTSVASDVLVTLEKDSDTQAPADVARRVLNQLNESLGQ</sequence>
<gene>
    <name evidence="1" type="ORF">DNJ96_13115</name>
</gene>
<organism evidence="1 2">
    <name type="scientific">Stutzerimonas kirkiae</name>
    <dbReference type="NCBI Taxonomy" id="2211392"/>
    <lineage>
        <taxon>Bacteria</taxon>
        <taxon>Pseudomonadati</taxon>
        <taxon>Pseudomonadota</taxon>
        <taxon>Gammaproteobacteria</taxon>
        <taxon>Pseudomonadales</taxon>
        <taxon>Pseudomonadaceae</taxon>
        <taxon>Stutzerimonas</taxon>
    </lineage>
</organism>
<dbReference type="Gene3D" id="3.30.310.170">
    <property type="entry name" value="Outer membrane protein assembly factor BamC"/>
    <property type="match status" value="1"/>
</dbReference>
<evidence type="ECO:0008006" key="3">
    <source>
        <dbReference type="Google" id="ProtNLM"/>
    </source>
</evidence>
<accession>A0A4Q9R3T3</accession>
<protein>
    <recommendedName>
        <fullName evidence="3">Outer membrane protein assembly factor BamC</fullName>
    </recommendedName>
</protein>
<name>A0A4Q9R3T3_9GAMM</name>
<keyword evidence="2" id="KW-1185">Reference proteome</keyword>
<dbReference type="Pfam" id="PF06804">
    <property type="entry name" value="Lipoprotein_18"/>
    <property type="match status" value="1"/>
</dbReference>
<dbReference type="AlphaFoldDB" id="A0A4Q9R3T3"/>
<proteinExistence type="predicted"/>
<dbReference type="PROSITE" id="PS51257">
    <property type="entry name" value="PROKAR_LIPOPROTEIN"/>
    <property type="match status" value="1"/>
</dbReference>
<dbReference type="OrthoDB" id="9772575at2"/>
<comment type="caution">
    <text evidence="1">The sequence shown here is derived from an EMBL/GenBank/DDBJ whole genome shotgun (WGS) entry which is preliminary data.</text>
</comment>
<evidence type="ECO:0000313" key="1">
    <source>
        <dbReference type="EMBL" id="TBU94572.1"/>
    </source>
</evidence>
<dbReference type="EMBL" id="QJUP01000018">
    <property type="protein sequence ID" value="TBU94572.1"/>
    <property type="molecule type" value="Genomic_DNA"/>
</dbReference>
<dbReference type="RefSeq" id="WP_131185360.1">
    <property type="nucleotide sequence ID" value="NZ_QJUO01000026.1"/>
</dbReference>
<reference evidence="1 2" key="1">
    <citation type="submission" date="2018-06" db="EMBL/GenBank/DDBJ databases">
        <title>Three novel Pseudomonas species isolated from symptomatic oak.</title>
        <authorList>
            <person name="Bueno-Gonzalez V."/>
            <person name="Brady C."/>
        </authorList>
    </citation>
    <scope>NUCLEOTIDE SEQUENCE [LARGE SCALE GENOMIC DNA]</scope>
    <source>
        <strain evidence="1 2">P17C</strain>
    </source>
</reference>
<evidence type="ECO:0000313" key="2">
    <source>
        <dbReference type="Proteomes" id="UP000292639"/>
    </source>
</evidence>
<dbReference type="InterPro" id="IPR010653">
    <property type="entry name" value="NlpB/DapX"/>
</dbReference>
<dbReference type="Proteomes" id="UP000292639">
    <property type="component" value="Unassembled WGS sequence"/>
</dbReference>
<dbReference type="InterPro" id="IPR042268">
    <property type="entry name" value="BamC_C"/>
</dbReference>